<comment type="caution">
    <text evidence="5">The sequence shown here is derived from an EMBL/GenBank/DDBJ whole genome shotgun (WGS) entry which is preliminary data.</text>
</comment>
<dbReference type="InterPro" id="IPR011332">
    <property type="entry name" value="Ribosomal_zn-bd"/>
</dbReference>
<keyword evidence="3 5" id="KW-0689">Ribosomal protein</keyword>
<dbReference type="InterPro" id="IPR050522">
    <property type="entry name" value="Ribosomal_protein_eL43"/>
</dbReference>
<dbReference type="GO" id="GO:1990904">
    <property type="term" value="C:ribonucleoprotein complex"/>
    <property type="evidence" value="ECO:0007669"/>
    <property type="project" value="UniProtKB-KW"/>
</dbReference>
<dbReference type="GO" id="GO:0005840">
    <property type="term" value="C:ribosome"/>
    <property type="evidence" value="ECO:0007669"/>
    <property type="project" value="UniProtKB-KW"/>
</dbReference>
<dbReference type="HAMAP" id="MF_00327">
    <property type="entry name" value="Ribosomal_eL43"/>
    <property type="match status" value="1"/>
</dbReference>
<evidence type="ECO:0000313" key="5">
    <source>
        <dbReference type="EMBL" id="ODN98362.1"/>
    </source>
</evidence>
<dbReference type="GO" id="GO:0006412">
    <property type="term" value="P:translation"/>
    <property type="evidence" value="ECO:0007669"/>
    <property type="project" value="InterPro"/>
</dbReference>
<dbReference type="SUPFAM" id="SSF57829">
    <property type="entry name" value="Zn-binding ribosomal proteins"/>
    <property type="match status" value="1"/>
</dbReference>
<dbReference type="NCBIfam" id="TIGR00280">
    <property type="entry name" value="eL43_euk_arch"/>
    <property type="match status" value="1"/>
</dbReference>
<sequence length="120" mass="13087">MGGGEEVWEDLMEGELGWGLGFDHLPSPTTKRTKKVGVTGKYGTRYGASLRKTVKKMEITQHARYSCPNCGKVAVKRSNVGIWNCKGCNKAYAGGAYTFGTPSAATVRSTIRRLREVAEI</sequence>
<organism evidence="5 6">
    <name type="scientific">Cryptococcus wingfieldii CBS 7118</name>
    <dbReference type="NCBI Taxonomy" id="1295528"/>
    <lineage>
        <taxon>Eukaryota</taxon>
        <taxon>Fungi</taxon>
        <taxon>Dikarya</taxon>
        <taxon>Basidiomycota</taxon>
        <taxon>Agaricomycotina</taxon>
        <taxon>Tremellomycetes</taxon>
        <taxon>Tremellales</taxon>
        <taxon>Cryptococcaceae</taxon>
        <taxon>Cryptococcus</taxon>
    </lineage>
</organism>
<evidence type="ECO:0000256" key="4">
    <source>
        <dbReference type="ARBA" id="ARBA00023274"/>
    </source>
</evidence>
<dbReference type="FunFam" id="2.20.25.30:FF:000002">
    <property type="entry name" value="60S ribosomal protein L37a"/>
    <property type="match status" value="1"/>
</dbReference>
<keyword evidence="2" id="KW-0862">Zinc</keyword>
<dbReference type="Gene3D" id="2.20.25.30">
    <property type="match status" value="1"/>
</dbReference>
<protein>
    <submittedName>
        <fullName evidence="5">60S ribosomal protein L37a</fullName>
    </submittedName>
</protein>
<dbReference type="Proteomes" id="UP000094819">
    <property type="component" value="Unassembled WGS sequence"/>
</dbReference>
<accession>A0A1E3JBZ4</accession>
<proteinExistence type="inferred from homology"/>
<dbReference type="GO" id="GO:0003735">
    <property type="term" value="F:structural constituent of ribosome"/>
    <property type="evidence" value="ECO:0007669"/>
    <property type="project" value="InterPro"/>
</dbReference>
<dbReference type="GeneID" id="30192819"/>
<dbReference type="InterPro" id="IPR002674">
    <property type="entry name" value="Ribosomal_eL43"/>
</dbReference>
<evidence type="ECO:0000256" key="3">
    <source>
        <dbReference type="ARBA" id="ARBA00022980"/>
    </source>
</evidence>
<dbReference type="RefSeq" id="XP_019032224.1">
    <property type="nucleotide sequence ID" value="XM_019175734.1"/>
</dbReference>
<evidence type="ECO:0000256" key="2">
    <source>
        <dbReference type="ARBA" id="ARBA00022833"/>
    </source>
</evidence>
<dbReference type="PANTHER" id="PTHR48129">
    <property type="entry name" value="60S RIBOSOMAL PROTEIN L37A"/>
    <property type="match status" value="1"/>
</dbReference>
<dbReference type="AlphaFoldDB" id="A0A1E3JBZ4"/>
<dbReference type="EMBL" id="AWGH01000009">
    <property type="protein sequence ID" value="ODN98362.1"/>
    <property type="molecule type" value="Genomic_DNA"/>
</dbReference>
<dbReference type="PANTHER" id="PTHR48129:SF1">
    <property type="entry name" value="LARGE RIBOSOMAL SUBUNIT PROTEIN EL43"/>
    <property type="match status" value="1"/>
</dbReference>
<name>A0A1E3JBZ4_9TREE</name>
<gene>
    <name evidence="5" type="ORF">L198_03606</name>
</gene>
<dbReference type="NCBIfam" id="NF003058">
    <property type="entry name" value="PRK03976.1"/>
    <property type="match status" value="1"/>
</dbReference>
<evidence type="ECO:0000313" key="6">
    <source>
        <dbReference type="Proteomes" id="UP000094819"/>
    </source>
</evidence>
<dbReference type="Pfam" id="PF01780">
    <property type="entry name" value="Ribosomal_L37ae"/>
    <property type="match status" value="1"/>
</dbReference>
<comment type="similarity">
    <text evidence="1">Belongs to the eukaryotic ribosomal protein eL43 family.</text>
</comment>
<evidence type="ECO:0000256" key="1">
    <source>
        <dbReference type="ARBA" id="ARBA00008672"/>
    </source>
</evidence>
<reference evidence="5 6" key="1">
    <citation type="submission" date="2016-06" db="EMBL/GenBank/DDBJ databases">
        <title>Evolution of pathogenesis and genome organization in the Tremellales.</title>
        <authorList>
            <person name="Cuomo C."/>
            <person name="Litvintseva A."/>
            <person name="Heitman J."/>
            <person name="Chen Y."/>
            <person name="Sun S."/>
            <person name="Springer D."/>
            <person name="Dromer F."/>
            <person name="Young S."/>
            <person name="Zeng Q."/>
            <person name="Chapman S."/>
            <person name="Gujja S."/>
            <person name="Saif S."/>
            <person name="Birren B."/>
        </authorList>
    </citation>
    <scope>NUCLEOTIDE SEQUENCE [LARGE SCALE GENOMIC DNA]</scope>
    <source>
        <strain evidence="5 6">CBS 7118</strain>
    </source>
</reference>
<keyword evidence="4" id="KW-0687">Ribonucleoprotein</keyword>
<keyword evidence="6" id="KW-1185">Reference proteome</keyword>
<dbReference type="OrthoDB" id="10258345at2759"/>
<dbReference type="InterPro" id="IPR011331">
    <property type="entry name" value="Ribosomal_eL37/eL43"/>
</dbReference>